<name>A0A967EZC1_9PROT</name>
<organism evidence="2 3">
    <name type="scientific">Pelagibius litoralis</name>
    <dbReference type="NCBI Taxonomy" id="374515"/>
    <lineage>
        <taxon>Bacteria</taxon>
        <taxon>Pseudomonadati</taxon>
        <taxon>Pseudomonadota</taxon>
        <taxon>Alphaproteobacteria</taxon>
        <taxon>Rhodospirillales</taxon>
        <taxon>Rhodovibrionaceae</taxon>
        <taxon>Pelagibius</taxon>
    </lineage>
</organism>
<feature type="compositionally biased region" description="Basic and acidic residues" evidence="1">
    <location>
        <begin position="78"/>
        <end position="92"/>
    </location>
</feature>
<proteinExistence type="predicted"/>
<feature type="region of interest" description="Disordered" evidence="1">
    <location>
        <begin position="77"/>
        <end position="100"/>
    </location>
</feature>
<evidence type="ECO:0000313" key="3">
    <source>
        <dbReference type="Proteomes" id="UP000761264"/>
    </source>
</evidence>
<keyword evidence="3" id="KW-1185">Reference proteome</keyword>
<sequence length="100" mass="11106">MRASRKAFIPAALAAVLLTGGLVIFPCSAVLADEPKGEETPGYLAREGIEQMMRAMRLLVDSIPQYELPEMLDNGDIIIRRKDPQKPRRPEEPEVDETAT</sequence>
<dbReference type="Proteomes" id="UP000761264">
    <property type="component" value="Unassembled WGS sequence"/>
</dbReference>
<dbReference type="AlphaFoldDB" id="A0A967EZC1"/>
<evidence type="ECO:0000313" key="2">
    <source>
        <dbReference type="EMBL" id="NIA70191.1"/>
    </source>
</evidence>
<comment type="caution">
    <text evidence="2">The sequence shown here is derived from an EMBL/GenBank/DDBJ whole genome shotgun (WGS) entry which is preliminary data.</text>
</comment>
<dbReference type="EMBL" id="JAAQPH010000012">
    <property type="protein sequence ID" value="NIA70191.1"/>
    <property type="molecule type" value="Genomic_DNA"/>
</dbReference>
<evidence type="ECO:0000256" key="1">
    <source>
        <dbReference type="SAM" id="MobiDB-lite"/>
    </source>
</evidence>
<accession>A0A967EZC1</accession>
<gene>
    <name evidence="2" type="ORF">HBA54_16410</name>
</gene>
<protein>
    <submittedName>
        <fullName evidence="2">Uncharacterized protein</fullName>
    </submittedName>
</protein>
<dbReference type="RefSeq" id="WP_167226540.1">
    <property type="nucleotide sequence ID" value="NZ_JAAQPH010000012.1"/>
</dbReference>
<reference evidence="2" key="1">
    <citation type="submission" date="2020-03" db="EMBL/GenBank/DDBJ databases">
        <title>Genome of Pelagibius litoralis DSM 21314T.</title>
        <authorList>
            <person name="Wang G."/>
        </authorList>
    </citation>
    <scope>NUCLEOTIDE SEQUENCE</scope>
    <source>
        <strain evidence="2">DSM 21314</strain>
    </source>
</reference>